<dbReference type="PATRIC" id="fig|1447256.3.peg.913"/>
<evidence type="ECO:0000313" key="2">
    <source>
        <dbReference type="Proteomes" id="UP000035514"/>
    </source>
</evidence>
<evidence type="ECO:0000313" key="1">
    <source>
        <dbReference type="EMBL" id="KLE00942.1"/>
    </source>
</evidence>
<dbReference type="EMBL" id="JAIQ01000077">
    <property type="protein sequence ID" value="KLE00942.1"/>
    <property type="molecule type" value="Genomic_DNA"/>
</dbReference>
<dbReference type="RefSeq" id="WP_046996503.1">
    <property type="nucleotide sequence ID" value="NZ_JAIQ01000077.1"/>
</dbReference>
<protein>
    <submittedName>
        <fullName evidence="1">Uncharacterized protein</fullName>
    </submittedName>
</protein>
<reference evidence="1 2" key="1">
    <citation type="submission" date="2014-01" db="EMBL/GenBank/DDBJ databases">
        <title>Development of a Comparative Genomic Fingerprinting Assay for High Resolution Genotyping of Arcobacter butzleri.</title>
        <authorList>
            <person name="Webb A.L."/>
            <person name="Inglis G.D."/>
            <person name="Kruczkiewicz P."/>
            <person name="Selinger L.B."/>
            <person name="Taboada E.N."/>
        </authorList>
    </citation>
    <scope>NUCLEOTIDE SEQUENCE [LARGE SCALE GENOMIC DNA]</scope>
    <source>
        <strain evidence="1 2">L348</strain>
    </source>
</reference>
<comment type="caution">
    <text evidence="1">The sequence shown here is derived from an EMBL/GenBank/DDBJ whole genome shotgun (WGS) entry which is preliminary data.</text>
</comment>
<gene>
    <name evidence="1" type="ORF">AA20_04700</name>
</gene>
<name>A0A0G9K348_9BACT</name>
<sequence>MYKIVVQDRCSCFQKSDLKNNLEFDSKDDALVKAIEMKNIMNNKFCKKHIFEIQEMFNNFIIKFYKEEQKTYCCGNGCCM</sequence>
<proteinExistence type="predicted"/>
<dbReference type="AlphaFoldDB" id="A0A0G9K348"/>
<accession>A0A0G9K348</accession>
<organism evidence="1 2">
    <name type="scientific">Aliarcobacter butzleri L348</name>
    <dbReference type="NCBI Taxonomy" id="1447256"/>
    <lineage>
        <taxon>Bacteria</taxon>
        <taxon>Pseudomonadati</taxon>
        <taxon>Campylobacterota</taxon>
        <taxon>Epsilonproteobacteria</taxon>
        <taxon>Campylobacterales</taxon>
        <taxon>Arcobacteraceae</taxon>
        <taxon>Aliarcobacter</taxon>
    </lineage>
</organism>
<dbReference type="Proteomes" id="UP000035514">
    <property type="component" value="Unassembled WGS sequence"/>
</dbReference>